<keyword evidence="10" id="KW-1185">Reference proteome</keyword>
<sequence length="176" mass="19455">MVQIGSQGTALFWMLGHVDQSSSASTSVMADNYLELMAVSVNGTTKACYQTIFDILSDPQCIPALREELRAVIAEHGMRQDSDGSQIIPKTTYTKSRLLDSCIKESLRCNPSQLIGMNRYLEKDHRFSNGMELKKGTFTSFNMWGVTHSSNTATYSPKLNAAVGNLGPELVLGRRR</sequence>
<dbReference type="Gene3D" id="1.10.630.10">
    <property type="entry name" value="Cytochrome P450"/>
    <property type="match status" value="1"/>
</dbReference>
<dbReference type="PANTHER" id="PTHR46206">
    <property type="entry name" value="CYTOCHROME P450"/>
    <property type="match status" value="1"/>
</dbReference>
<evidence type="ECO:0000256" key="7">
    <source>
        <dbReference type="ARBA" id="ARBA00023004"/>
    </source>
</evidence>
<proteinExistence type="inferred from homology"/>
<name>A0AA39GSV7_SARSR</name>
<dbReference type="GO" id="GO:0016705">
    <property type="term" value="F:oxidoreductase activity, acting on paired donors, with incorporation or reduction of molecular oxygen"/>
    <property type="evidence" value="ECO:0007669"/>
    <property type="project" value="InterPro"/>
</dbReference>
<evidence type="ECO:0000256" key="8">
    <source>
        <dbReference type="ARBA" id="ARBA00023033"/>
    </source>
</evidence>
<comment type="subcellular location">
    <subcellularLocation>
        <location evidence="2">Membrane</location>
        <topology evidence="2">Single-pass membrane protein</topology>
    </subcellularLocation>
</comment>
<dbReference type="AlphaFoldDB" id="A0AA39GSV7"/>
<dbReference type="GO" id="GO:0005506">
    <property type="term" value="F:iron ion binding"/>
    <property type="evidence" value="ECO:0007669"/>
    <property type="project" value="InterPro"/>
</dbReference>
<comment type="similarity">
    <text evidence="3">Belongs to the cytochrome P450 family.</text>
</comment>
<dbReference type="Pfam" id="PF00067">
    <property type="entry name" value="p450"/>
    <property type="match status" value="1"/>
</dbReference>
<organism evidence="9 10">
    <name type="scientific">Sarocladium strictum</name>
    <name type="common">Black bundle disease fungus</name>
    <name type="synonym">Acremonium strictum</name>
    <dbReference type="NCBI Taxonomy" id="5046"/>
    <lineage>
        <taxon>Eukaryota</taxon>
        <taxon>Fungi</taxon>
        <taxon>Dikarya</taxon>
        <taxon>Ascomycota</taxon>
        <taxon>Pezizomycotina</taxon>
        <taxon>Sordariomycetes</taxon>
        <taxon>Hypocreomycetidae</taxon>
        <taxon>Hypocreales</taxon>
        <taxon>Sarocladiaceae</taxon>
        <taxon>Sarocladium</taxon>
    </lineage>
</organism>
<dbReference type="GO" id="GO:0004497">
    <property type="term" value="F:monooxygenase activity"/>
    <property type="evidence" value="ECO:0007669"/>
    <property type="project" value="UniProtKB-KW"/>
</dbReference>
<protein>
    <submittedName>
        <fullName evidence="9">Uncharacterized protein</fullName>
    </submittedName>
</protein>
<comment type="caution">
    <text evidence="9">The sequence shown here is derived from an EMBL/GenBank/DDBJ whole genome shotgun (WGS) entry which is preliminary data.</text>
</comment>
<evidence type="ECO:0000256" key="3">
    <source>
        <dbReference type="ARBA" id="ARBA00010617"/>
    </source>
</evidence>
<keyword evidence="7" id="KW-0408">Iron</keyword>
<dbReference type="SUPFAM" id="SSF48264">
    <property type="entry name" value="Cytochrome P450"/>
    <property type="match status" value="1"/>
</dbReference>
<dbReference type="PANTHER" id="PTHR46206:SF6">
    <property type="entry name" value="CYTOCHROME P450 MONOOXYGENASE AN1598-RELATED"/>
    <property type="match status" value="1"/>
</dbReference>
<keyword evidence="5" id="KW-0479">Metal-binding</keyword>
<comment type="cofactor">
    <cofactor evidence="1">
        <name>heme</name>
        <dbReference type="ChEBI" id="CHEBI:30413"/>
    </cofactor>
</comment>
<keyword evidence="6" id="KW-0560">Oxidoreductase</keyword>
<evidence type="ECO:0000313" key="9">
    <source>
        <dbReference type="EMBL" id="KAK0392965.1"/>
    </source>
</evidence>
<keyword evidence="4" id="KW-0349">Heme</keyword>
<evidence type="ECO:0000256" key="2">
    <source>
        <dbReference type="ARBA" id="ARBA00004167"/>
    </source>
</evidence>
<evidence type="ECO:0000256" key="5">
    <source>
        <dbReference type="ARBA" id="ARBA00022723"/>
    </source>
</evidence>
<reference evidence="9" key="1">
    <citation type="submission" date="2022-10" db="EMBL/GenBank/DDBJ databases">
        <title>Determination and structural analysis of whole genome sequence of Sarocladium strictum F4-1.</title>
        <authorList>
            <person name="Hu L."/>
            <person name="Jiang Y."/>
        </authorList>
    </citation>
    <scope>NUCLEOTIDE SEQUENCE</scope>
    <source>
        <strain evidence="9">F4-1</strain>
    </source>
</reference>
<evidence type="ECO:0000256" key="1">
    <source>
        <dbReference type="ARBA" id="ARBA00001971"/>
    </source>
</evidence>
<dbReference type="GO" id="GO:0016020">
    <property type="term" value="C:membrane"/>
    <property type="evidence" value="ECO:0007669"/>
    <property type="project" value="UniProtKB-SubCell"/>
</dbReference>
<evidence type="ECO:0000256" key="6">
    <source>
        <dbReference type="ARBA" id="ARBA00023002"/>
    </source>
</evidence>
<dbReference type="Proteomes" id="UP001175261">
    <property type="component" value="Unassembled WGS sequence"/>
</dbReference>
<keyword evidence="8" id="KW-0503">Monooxygenase</keyword>
<dbReference type="InterPro" id="IPR001128">
    <property type="entry name" value="Cyt_P450"/>
</dbReference>
<gene>
    <name evidence="9" type="ORF">NLU13_2459</name>
</gene>
<evidence type="ECO:0000256" key="4">
    <source>
        <dbReference type="ARBA" id="ARBA00022617"/>
    </source>
</evidence>
<accession>A0AA39GSV7</accession>
<dbReference type="GO" id="GO:0020037">
    <property type="term" value="F:heme binding"/>
    <property type="evidence" value="ECO:0007669"/>
    <property type="project" value="InterPro"/>
</dbReference>
<dbReference type="EMBL" id="JAPDFR010000001">
    <property type="protein sequence ID" value="KAK0392965.1"/>
    <property type="molecule type" value="Genomic_DNA"/>
</dbReference>
<evidence type="ECO:0000313" key="10">
    <source>
        <dbReference type="Proteomes" id="UP001175261"/>
    </source>
</evidence>
<dbReference type="InterPro" id="IPR036396">
    <property type="entry name" value="Cyt_P450_sf"/>
</dbReference>